<dbReference type="RefSeq" id="WP_108786380.1">
    <property type="nucleotide sequence ID" value="NZ_ONZG01000003.1"/>
</dbReference>
<dbReference type="OrthoDB" id="9808976at2"/>
<dbReference type="InterPro" id="IPR038740">
    <property type="entry name" value="BioF2-like_GNAT_dom"/>
</dbReference>
<keyword evidence="3" id="KW-1185">Reference proteome</keyword>
<dbReference type="AlphaFoldDB" id="A0A2R8C6S1"/>
<gene>
    <name evidence="2" type="ORF">TRM7615_01628</name>
</gene>
<accession>A0A2R8C6S1</accession>
<dbReference type="EMBL" id="ONZG01000003">
    <property type="protein sequence ID" value="SPJ28131.1"/>
    <property type="molecule type" value="Genomic_DNA"/>
</dbReference>
<dbReference type="InterPro" id="IPR016181">
    <property type="entry name" value="Acyl_CoA_acyltransferase"/>
</dbReference>
<organism evidence="2 3">
    <name type="scientific">Falsiruegeria mediterranea M17</name>
    <dbReference type="NCBI Taxonomy" id="1200281"/>
    <lineage>
        <taxon>Bacteria</taxon>
        <taxon>Pseudomonadati</taxon>
        <taxon>Pseudomonadota</taxon>
        <taxon>Alphaproteobacteria</taxon>
        <taxon>Rhodobacterales</taxon>
        <taxon>Roseobacteraceae</taxon>
        <taxon>Falsiruegeria</taxon>
    </lineage>
</organism>
<evidence type="ECO:0000259" key="1">
    <source>
        <dbReference type="Pfam" id="PF13480"/>
    </source>
</evidence>
<sequence length="411" mass="46927">MTVHRAISEQGSAAGLRVEYVDSLDGFRALRPAWEALEQKDAEGTVFLSWAWLRQAFERTTGRWRVITAWVDQDLVAVLPLKYRVHWSKTRTEFQTEIEAGGRLLWSEYTGFLCDPAHEEMAITAIANRLQSLPWIKLSLRYVLSERRVGIFTRAFSQDAHRVRLKPYRINRGETDNLLCPQVQLPGSYDQYLSDCLSRNTRQKIKRFERKFLESGALTFAATTDHTRDIDALLTLWQAKWAQVKGAETARQVAGNYLQVLMAAQKFGLLYLSVLRDGDRMLGALGHVLDPHHKRMHFIVAGRDETARGHHIGALLHSQSIRWAIDNGYGVYDFCHGNESYKYGYGAKDVQALYLSIRPRKLRQPGAYLDALSHKEALARVLSFIEEGQNDRATTGTRQLLNLLHNGDMAR</sequence>
<reference evidence="3" key="1">
    <citation type="submission" date="2018-03" db="EMBL/GenBank/DDBJ databases">
        <authorList>
            <person name="Rodrigo-Torres L."/>
            <person name="Arahal R. D."/>
            <person name="Lucena T."/>
        </authorList>
    </citation>
    <scope>NUCLEOTIDE SEQUENCE [LARGE SCALE GENOMIC DNA]</scope>
    <source>
        <strain evidence="3">CECT 7615</strain>
    </source>
</reference>
<protein>
    <recommendedName>
        <fullName evidence="1">BioF2-like acetyltransferase domain-containing protein</fullName>
    </recommendedName>
</protein>
<evidence type="ECO:0000313" key="3">
    <source>
        <dbReference type="Proteomes" id="UP000244898"/>
    </source>
</evidence>
<feature type="domain" description="BioF2-like acetyltransferase" evidence="1">
    <location>
        <begin position="199"/>
        <end position="342"/>
    </location>
</feature>
<dbReference type="Pfam" id="PF13480">
    <property type="entry name" value="Acetyltransf_6"/>
    <property type="match status" value="1"/>
</dbReference>
<dbReference type="Gene3D" id="3.40.630.30">
    <property type="match status" value="1"/>
</dbReference>
<dbReference type="Proteomes" id="UP000244898">
    <property type="component" value="Unassembled WGS sequence"/>
</dbReference>
<evidence type="ECO:0000313" key="2">
    <source>
        <dbReference type="EMBL" id="SPJ28131.1"/>
    </source>
</evidence>
<proteinExistence type="predicted"/>
<dbReference type="SUPFAM" id="SSF55729">
    <property type="entry name" value="Acyl-CoA N-acyltransferases (Nat)"/>
    <property type="match status" value="1"/>
</dbReference>
<name>A0A2R8C6S1_9RHOB</name>